<evidence type="ECO:0000313" key="8">
    <source>
        <dbReference type="Proteomes" id="UP000636960"/>
    </source>
</evidence>
<dbReference type="PANTHER" id="PTHR47359">
    <property type="entry name" value="PEPTIDOGLYCAN DL-ENDOPEPTIDASE CWLO"/>
    <property type="match status" value="1"/>
</dbReference>
<comment type="similarity">
    <text evidence="1">Belongs to the peptidase C40 family.</text>
</comment>
<evidence type="ECO:0000256" key="3">
    <source>
        <dbReference type="ARBA" id="ARBA00022801"/>
    </source>
</evidence>
<keyword evidence="2" id="KW-0645">Protease</keyword>
<dbReference type="Proteomes" id="UP000636960">
    <property type="component" value="Unassembled WGS sequence"/>
</dbReference>
<dbReference type="InterPro" id="IPR000064">
    <property type="entry name" value="NLP_P60_dom"/>
</dbReference>
<keyword evidence="4" id="KW-0788">Thiol protease</keyword>
<accession>A0A919K2D8</accession>
<dbReference type="PRINTS" id="PR01217">
    <property type="entry name" value="PRICHEXTENSN"/>
</dbReference>
<evidence type="ECO:0000256" key="2">
    <source>
        <dbReference type="ARBA" id="ARBA00022670"/>
    </source>
</evidence>
<feature type="region of interest" description="Disordered" evidence="5">
    <location>
        <begin position="357"/>
        <end position="497"/>
    </location>
</feature>
<dbReference type="PROSITE" id="PS51935">
    <property type="entry name" value="NLPC_P60"/>
    <property type="match status" value="1"/>
</dbReference>
<feature type="domain" description="NlpC/P60" evidence="6">
    <location>
        <begin position="230"/>
        <end position="353"/>
    </location>
</feature>
<comment type="caution">
    <text evidence="7">The sequence shown here is derived from an EMBL/GenBank/DDBJ whole genome shotgun (WGS) entry which is preliminary data.</text>
</comment>
<dbReference type="InterPro" id="IPR038765">
    <property type="entry name" value="Papain-like_cys_pep_sf"/>
</dbReference>
<evidence type="ECO:0000259" key="6">
    <source>
        <dbReference type="PROSITE" id="PS51935"/>
    </source>
</evidence>
<evidence type="ECO:0000313" key="7">
    <source>
        <dbReference type="EMBL" id="GIE98189.1"/>
    </source>
</evidence>
<dbReference type="PANTHER" id="PTHR47359:SF3">
    <property type="entry name" value="NLP_P60 DOMAIN-CONTAINING PROTEIN-RELATED"/>
    <property type="match status" value="1"/>
</dbReference>
<keyword evidence="8" id="KW-1185">Reference proteome</keyword>
<dbReference type="InterPro" id="IPR051794">
    <property type="entry name" value="PG_Endopeptidase_C40"/>
</dbReference>
<dbReference type="Pfam" id="PF00877">
    <property type="entry name" value="NLPC_P60"/>
    <property type="match status" value="1"/>
</dbReference>
<evidence type="ECO:0000256" key="5">
    <source>
        <dbReference type="SAM" id="MobiDB-lite"/>
    </source>
</evidence>
<dbReference type="GO" id="GO:0008234">
    <property type="term" value="F:cysteine-type peptidase activity"/>
    <property type="evidence" value="ECO:0007669"/>
    <property type="project" value="UniProtKB-KW"/>
</dbReference>
<feature type="compositionally biased region" description="Pro residues" evidence="5">
    <location>
        <begin position="368"/>
        <end position="440"/>
    </location>
</feature>
<dbReference type="SUPFAM" id="SSF54001">
    <property type="entry name" value="Cysteine proteinases"/>
    <property type="match status" value="1"/>
</dbReference>
<sequence>MPQVPAIPAVPDVGSRPIPLGTLTLPGQSPGSTPSPTPGLTGVALSPVLQKIEKGRAEIATLGDQLIVLGQDRDLARDQHAAAQLKHSQANAVLQEAQTRAADAAAQSMREAASLPPGSYQTGLSGLEDLARLQRGSGNSQEAVARTLVAAQSAVQVALGEETLARQRYDELVDKYNKANLQLSKKQAAQQALELRHADELTAAETSETAADSRLGAQYLAGAEAGRGADPRALQALQYAVAQRGDPYVWSEEGPDQYDCSGLMYMAYRRVGFPLQRVSRDQYLQTINKVVDRYSLLPGDLLFFSYSNSWRGIHHVAMYAGNGMMVEAPRSGLNVRLVPVRWTRLFQATRVFGSVEGITEGPDLGAPDPEPTPGPSTTPPPATTTPPSNPGTTPPTSKPTTPPTTPSTPSTPPTTPPTTPPSTPPSSSPPPPTTTPPDPEPTTTAPEPTTAVPTSAPPNSSEPTTATPSGNGSGTASSSSAGASQTGSASSSSSSAN</sequence>
<reference evidence="7" key="1">
    <citation type="submission" date="2021-01" db="EMBL/GenBank/DDBJ databases">
        <title>Whole genome shotgun sequence of Actinoplanes rishiriensis NBRC 108556.</title>
        <authorList>
            <person name="Komaki H."/>
            <person name="Tamura T."/>
        </authorList>
    </citation>
    <scope>NUCLEOTIDE SEQUENCE</scope>
    <source>
        <strain evidence="7">NBRC 108556</strain>
    </source>
</reference>
<feature type="region of interest" description="Disordered" evidence="5">
    <location>
        <begin position="1"/>
        <end position="40"/>
    </location>
</feature>
<feature type="compositionally biased region" description="Low complexity" evidence="5">
    <location>
        <begin position="441"/>
        <end position="497"/>
    </location>
</feature>
<protein>
    <recommendedName>
        <fullName evidence="6">NlpC/P60 domain-containing protein</fullName>
    </recommendedName>
</protein>
<evidence type="ECO:0000256" key="1">
    <source>
        <dbReference type="ARBA" id="ARBA00007074"/>
    </source>
</evidence>
<dbReference type="GO" id="GO:0006508">
    <property type="term" value="P:proteolysis"/>
    <property type="evidence" value="ECO:0007669"/>
    <property type="project" value="UniProtKB-KW"/>
</dbReference>
<gene>
    <name evidence="7" type="ORF">Ari01nite_56540</name>
</gene>
<name>A0A919K2D8_9ACTN</name>
<keyword evidence="3" id="KW-0378">Hydrolase</keyword>
<feature type="compositionally biased region" description="Low complexity" evidence="5">
    <location>
        <begin position="24"/>
        <end position="40"/>
    </location>
</feature>
<dbReference type="Gene3D" id="3.90.1720.10">
    <property type="entry name" value="endopeptidase domain like (from Nostoc punctiforme)"/>
    <property type="match status" value="1"/>
</dbReference>
<organism evidence="7 8">
    <name type="scientific">Paractinoplanes rishiriensis</name>
    <dbReference type="NCBI Taxonomy" id="1050105"/>
    <lineage>
        <taxon>Bacteria</taxon>
        <taxon>Bacillati</taxon>
        <taxon>Actinomycetota</taxon>
        <taxon>Actinomycetes</taxon>
        <taxon>Micromonosporales</taxon>
        <taxon>Micromonosporaceae</taxon>
        <taxon>Paractinoplanes</taxon>
    </lineage>
</organism>
<dbReference type="EMBL" id="BOMV01000060">
    <property type="protein sequence ID" value="GIE98189.1"/>
    <property type="molecule type" value="Genomic_DNA"/>
</dbReference>
<dbReference type="AlphaFoldDB" id="A0A919K2D8"/>
<evidence type="ECO:0000256" key="4">
    <source>
        <dbReference type="ARBA" id="ARBA00022807"/>
    </source>
</evidence>
<proteinExistence type="inferred from homology"/>